<keyword evidence="6 12" id="KW-0106">Calcium</keyword>
<feature type="compositionally biased region" description="Acidic residues" evidence="13">
    <location>
        <begin position="172"/>
        <end position="185"/>
    </location>
</feature>
<dbReference type="PANTHER" id="PTHR10502">
    <property type="entry name" value="ANNEXIN"/>
    <property type="match status" value="1"/>
</dbReference>
<evidence type="ECO:0000256" key="5">
    <source>
        <dbReference type="ARBA" id="ARBA00022737"/>
    </source>
</evidence>
<reference evidence="14 15" key="1">
    <citation type="submission" date="2020-06" db="EMBL/GenBank/DDBJ databases">
        <authorList>
            <person name="Li R."/>
            <person name="Bekaert M."/>
        </authorList>
    </citation>
    <scope>NUCLEOTIDE SEQUENCE [LARGE SCALE GENOMIC DNA]</scope>
    <source>
        <strain evidence="15">wild</strain>
    </source>
</reference>
<dbReference type="Gene3D" id="1.10.220.10">
    <property type="entry name" value="Annexin"/>
    <property type="match status" value="8"/>
</dbReference>
<evidence type="ECO:0000256" key="4">
    <source>
        <dbReference type="ARBA" id="ARBA00008315"/>
    </source>
</evidence>
<dbReference type="Pfam" id="PF13879">
    <property type="entry name" value="Hmw_CFAP97"/>
    <property type="match status" value="1"/>
</dbReference>
<evidence type="ECO:0000256" key="10">
    <source>
        <dbReference type="ARBA" id="ARBA00060393"/>
    </source>
</evidence>
<comment type="similarity">
    <text evidence="4">Belongs to the CFAP97 family.</text>
</comment>
<evidence type="ECO:0000256" key="6">
    <source>
        <dbReference type="ARBA" id="ARBA00022837"/>
    </source>
</evidence>
<dbReference type="GO" id="GO:0012506">
    <property type="term" value="C:vesicle membrane"/>
    <property type="evidence" value="ECO:0007669"/>
    <property type="project" value="TreeGrafter"/>
</dbReference>
<feature type="region of interest" description="Disordered" evidence="13">
    <location>
        <begin position="1063"/>
        <end position="1083"/>
    </location>
</feature>
<sequence>MPGTFPVASKILHKYEQDRAYRLHRQKVSTIKPKVATKGPRKYPHLILSLKKIQLEEEKQAEVDHENRLLLHKMTNIMKNRAQVDNWNEYEPRSLNYIARERHIRDIQSENIGIAKRLEKAQPVIKADDLEKDYQHKRYLQTLWNENAKDYEEVTPRHHRFKELKRSKDGIEGEDDYDNDFEDDDSKSKKREKLPPLTEDRTSKSIKYSYNPYTNKTSSSNDSLPRIDSKKTEREKLFMYYGDAPPDDKKQIRLPVVSKKSVYQNKNHGASKLTASESRLRSVNIKSDGPFSYSGEVPLHKDTDDVIEIPAADRVKTAESSLSAITEAEFVDPLLFHKSHSSCQNEQISNVKPSSATYENVQNDCQQHSSLQNHKTVADGMKKKEKTDSNISSSKPVNDFVDVTSVSVNQHTFLDNGGINPYQVKMSKMESDENISVDKQGEIQNTSSLTDCIPNKGIGDGMNCMFSNGTQSSTNTTSCDQHEGDGTTPTGPNCTNNIQARSTVFGICTDDDEVSPTNPTDNDCKQLFKVAKQLAAPPDILIKTLVKKTPKQRQQTKERFKEMYDLELVSELKEGLGPEWHPLIDALLNDSTSSGAKKLHDALEEGDYSQTVEILCSSNKSAMADLKESYKKEYAVSLESDIKDKTDDPEQALLLILQKGLKEDSGKVDEKTAGKDAEQLNETGEGRWSSSSGKFLKLLSTKSLAHLRVVLNLYTVETGGRDATDDIKKECSKNYADAVVTLLQQVRGAETHYADQLFKNMGPTNPVFIDILVNKNEGDMAAIRKEYKKKYDAELPDDVKHKCKGHPTEKVMVELAGKSKGGKIEEQKGQKKGSTTAAPPPSKKPGAKKPAEKGSQKGQEGEQKKDNPLSKPTPRVTADAAQQKKDKEKNAEKEKKQKEEEQKNKNGTVQASAHSDPEEDCLALYDAMKGLGTDEDAIIEIIPHRSNSQRQTLKKKYKEKYKKDLASELQSELTGDFEEIILALMMTPVEYDAYCLHEAMDGMGTTESTLIGIICTRNAKEKQAIKEQYKKAYKKDLEKDVIGDTSGGFTDLLLELLKGEREQGTSVNQKQAQDDAKKLSGNGKEKKIDLNSKEFMEIMTKRNKAQLRATFDEYKKLMGHDIYQGIANSMSGDAEDAYIGLVTVVEDPVGFYADRLSRAFSGVGTNDSMLIRIVVSRSEIDLAEIKVKYKELSGKTLRSSIESECSGDYKKILLEIVGE</sequence>
<dbReference type="PROSITE" id="PS00223">
    <property type="entry name" value="ANNEXIN_1"/>
    <property type="match status" value="3"/>
</dbReference>
<evidence type="ECO:0000256" key="13">
    <source>
        <dbReference type="SAM" id="MobiDB-lite"/>
    </source>
</evidence>
<dbReference type="PANTHER" id="PTHR10502:SF102">
    <property type="entry name" value="ANNEXIN B11"/>
    <property type="match status" value="1"/>
</dbReference>
<keyword evidence="8 12" id="KW-0111">Calcium/phospholipid-binding</keyword>
<feature type="compositionally biased region" description="Low complexity" evidence="13">
    <location>
        <begin position="469"/>
        <end position="478"/>
    </location>
</feature>
<proteinExistence type="inferred from homology"/>
<evidence type="ECO:0000256" key="3">
    <source>
        <dbReference type="ARBA" id="ARBA00007831"/>
    </source>
</evidence>
<dbReference type="Proteomes" id="UP000507470">
    <property type="component" value="Unassembled WGS sequence"/>
</dbReference>
<name>A0A6J8C932_MYTCO</name>
<evidence type="ECO:0000313" key="14">
    <source>
        <dbReference type="EMBL" id="CAC5391594.1"/>
    </source>
</evidence>
<organism evidence="14 15">
    <name type="scientific">Mytilus coruscus</name>
    <name type="common">Sea mussel</name>
    <dbReference type="NCBI Taxonomy" id="42192"/>
    <lineage>
        <taxon>Eukaryota</taxon>
        <taxon>Metazoa</taxon>
        <taxon>Spiralia</taxon>
        <taxon>Lophotrochozoa</taxon>
        <taxon>Mollusca</taxon>
        <taxon>Bivalvia</taxon>
        <taxon>Autobranchia</taxon>
        <taxon>Pteriomorphia</taxon>
        <taxon>Mytilida</taxon>
        <taxon>Mytiloidea</taxon>
        <taxon>Mytilidae</taxon>
        <taxon>Mytilinae</taxon>
        <taxon>Mytilus</taxon>
    </lineage>
</organism>
<keyword evidence="15" id="KW-1185">Reference proteome</keyword>
<dbReference type="EMBL" id="CACVKT020004797">
    <property type="protein sequence ID" value="CAC5391594.1"/>
    <property type="molecule type" value="Genomic_DNA"/>
</dbReference>
<dbReference type="SUPFAM" id="SSF47874">
    <property type="entry name" value="Annexin"/>
    <property type="match status" value="2"/>
</dbReference>
<dbReference type="GO" id="GO:0005576">
    <property type="term" value="C:extracellular region"/>
    <property type="evidence" value="ECO:0007669"/>
    <property type="project" value="UniProtKB-SubCell"/>
</dbReference>
<gene>
    <name evidence="14" type="ORF">MCOR_26597</name>
</gene>
<dbReference type="GO" id="GO:0005737">
    <property type="term" value="C:cytoplasm"/>
    <property type="evidence" value="ECO:0007669"/>
    <property type="project" value="TreeGrafter"/>
</dbReference>
<dbReference type="OrthoDB" id="2163395at2759"/>
<evidence type="ECO:0000256" key="7">
    <source>
        <dbReference type="ARBA" id="ARBA00023216"/>
    </source>
</evidence>
<evidence type="ECO:0000256" key="2">
    <source>
        <dbReference type="ARBA" id="ARBA00004550"/>
    </source>
</evidence>
<dbReference type="GO" id="GO:0001786">
    <property type="term" value="F:phosphatidylserine binding"/>
    <property type="evidence" value="ECO:0007669"/>
    <property type="project" value="TreeGrafter"/>
</dbReference>
<evidence type="ECO:0000256" key="1">
    <source>
        <dbReference type="ARBA" id="ARBA00004340"/>
    </source>
</evidence>
<dbReference type="InterPro" id="IPR001464">
    <property type="entry name" value="Annexin"/>
</dbReference>
<evidence type="ECO:0000256" key="8">
    <source>
        <dbReference type="ARBA" id="ARBA00023302"/>
    </source>
</evidence>
<evidence type="ECO:0000313" key="15">
    <source>
        <dbReference type="Proteomes" id="UP000507470"/>
    </source>
</evidence>
<keyword evidence="5 12" id="KW-0677">Repeat</keyword>
<dbReference type="Pfam" id="PF00191">
    <property type="entry name" value="Annexin"/>
    <property type="match status" value="6"/>
</dbReference>
<dbReference type="PRINTS" id="PR00196">
    <property type="entry name" value="ANNEXIN"/>
</dbReference>
<dbReference type="InterPro" id="IPR029488">
    <property type="entry name" value="Hmw/CFAP97"/>
</dbReference>
<evidence type="ECO:0000256" key="11">
    <source>
        <dbReference type="ARBA" id="ARBA00077076"/>
    </source>
</evidence>
<feature type="region of interest" description="Disordered" evidence="13">
    <location>
        <begin position="469"/>
        <end position="493"/>
    </location>
</feature>
<dbReference type="InterPro" id="IPR018502">
    <property type="entry name" value="Annexin_repeat"/>
</dbReference>
<dbReference type="GO" id="GO:0005634">
    <property type="term" value="C:nucleus"/>
    <property type="evidence" value="ECO:0007669"/>
    <property type="project" value="TreeGrafter"/>
</dbReference>
<evidence type="ECO:0000256" key="9">
    <source>
        <dbReference type="ARBA" id="ARBA00059330"/>
    </source>
</evidence>
<feature type="region of interest" description="Disordered" evidence="13">
    <location>
        <begin position="815"/>
        <end position="918"/>
    </location>
</feature>
<feature type="region of interest" description="Disordered" evidence="13">
    <location>
        <begin position="171"/>
        <end position="229"/>
    </location>
</feature>
<dbReference type="PROSITE" id="PS51897">
    <property type="entry name" value="ANNEXIN_2"/>
    <property type="match status" value="6"/>
</dbReference>
<feature type="compositionally biased region" description="Basic and acidic residues" evidence="13">
    <location>
        <begin position="882"/>
        <end position="904"/>
    </location>
</feature>
<dbReference type="FunFam" id="1.10.220.10:FF:000001">
    <property type="entry name" value="Annexin"/>
    <property type="match status" value="1"/>
</dbReference>
<dbReference type="FunFam" id="1.10.220.10:FF:000004">
    <property type="entry name" value="Annexin"/>
    <property type="match status" value="1"/>
</dbReference>
<comment type="similarity">
    <text evidence="3 12">Belongs to the annexin family.</text>
</comment>
<dbReference type="SMART" id="SM00335">
    <property type="entry name" value="ANX"/>
    <property type="match status" value="7"/>
</dbReference>
<protein>
    <recommendedName>
        <fullName evidence="11 12">Annexin</fullName>
    </recommendedName>
</protein>
<keyword evidence="7 12" id="KW-0041">Annexin</keyword>
<dbReference type="FunFam" id="1.10.220.10:FF:000002">
    <property type="entry name" value="Annexin"/>
    <property type="match status" value="1"/>
</dbReference>
<comment type="subcellular location">
    <subcellularLocation>
        <location evidence="1">Host cell</location>
    </subcellularLocation>
    <subcellularLocation>
        <location evidence="2">Secreted</location>
        <location evidence="2">Extracellular exosome</location>
    </subcellularLocation>
    <subcellularLocation>
        <location evidence="10">Tegument</location>
    </subcellularLocation>
</comment>
<dbReference type="InterPro" id="IPR018252">
    <property type="entry name" value="Annexin_repeat_CS"/>
</dbReference>
<comment type="domain">
    <text evidence="12">A pair of annexin repeats may form one binding site for calcium and phospholipid.</text>
</comment>
<feature type="compositionally biased region" description="Basic and acidic residues" evidence="13">
    <location>
        <begin position="849"/>
        <end position="868"/>
    </location>
</feature>
<dbReference type="GO" id="GO:0005886">
    <property type="term" value="C:plasma membrane"/>
    <property type="evidence" value="ECO:0007669"/>
    <property type="project" value="TreeGrafter"/>
</dbReference>
<accession>A0A6J8C932</accession>
<dbReference type="AlphaFoldDB" id="A0A6J8C932"/>
<comment type="function">
    <text evidence="9">Involved in reproduction of the worm. Involved in host-parasite interaction. Delivered into the host cell by means of parasite exosomes. Binds to acidic phospholipid membranes in a calcium-dependent manner in vitro. Causes aggregation of liposomes in the presence of calcium, but not in its absence. Likely to promote membrane fusion. May provide structural integrity within the tegument.</text>
</comment>
<dbReference type="InterPro" id="IPR037104">
    <property type="entry name" value="Annexin_sf"/>
</dbReference>
<dbReference type="FunFam" id="1.10.220.10:FF:000003">
    <property type="entry name" value="Annexin"/>
    <property type="match status" value="1"/>
</dbReference>
<dbReference type="GO" id="GO:0005544">
    <property type="term" value="F:calcium-dependent phospholipid binding"/>
    <property type="evidence" value="ECO:0007669"/>
    <property type="project" value="UniProtKB-KW"/>
</dbReference>
<evidence type="ECO:0000256" key="12">
    <source>
        <dbReference type="RuleBase" id="RU003540"/>
    </source>
</evidence>
<feature type="compositionally biased region" description="Basic and acidic residues" evidence="13">
    <location>
        <begin position="1072"/>
        <end position="1083"/>
    </location>
</feature>
<dbReference type="GO" id="GO:0043657">
    <property type="term" value="C:host cell"/>
    <property type="evidence" value="ECO:0007669"/>
    <property type="project" value="UniProtKB-SubCell"/>
</dbReference>
<dbReference type="GO" id="GO:0005509">
    <property type="term" value="F:calcium ion binding"/>
    <property type="evidence" value="ECO:0007669"/>
    <property type="project" value="InterPro"/>
</dbReference>
<feature type="compositionally biased region" description="Polar residues" evidence="13">
    <location>
        <begin position="205"/>
        <end position="223"/>
    </location>
</feature>